<sequence>MAMGEMADLNLPPVLTQDSRMLILPYEIVFIVRDFLPLHSWNALVQTCRHFYNAFMPSLYSITIKNDQRDVFKWAAGKGRLATIHRLLDYAPNGYFNCVRGEAALREAAWAGQTDIVRWLLDSGVDPYCTQTRTDKFESCVCKNTAAPVLLAAWGCHTEATKLLLDATTDFNYVRSLEESPVIVFVRKKETALLKEILGRGIDVDQRDMLGRTALFHAVINEHISGVRLLLEFGADINATDARQDTPLCIAAQWGLEAVVELLLQRGARVDMPEYARETSLHVAISTNSIKGVSLLIELGANVNAIDSSQETALQRSLSDWIEPGILKLLLDAGADFTVPNIHGNTPVKRALMSRAKEKVRLLLKAIEARGASSDLPESPTTLLHAAIFAQHGLAYRLLAQGADVDKRESATGLTALLEAAKQEQDGLFDLVLQNSLDVNARGSCGQTALSFAAKHGSEHKVRSLLKRNASVDALLRYWTPSAYATKNHHLQVVLLLLRQTKGVDLSDDFLPSAVTSAVTFDDEQCLEFLLEKGKLDQPDRSYGYTVLHHAARRGDLAVVKWLLNRSVGVDAAGYDKRTPLMLAVYSRNDAVVEQLLQHGARLDAPDTHRATALHWALPDWADPSLEISNCNSTLWVDLIRGLPVNSNIVRMLVEAGADLEAKNSMDETPLARAAINGSASAVRLLLEKGANVESRDKWGFVPLLLAAEKGHTAVVCLLLEYGASIESANADGNTALMLAADNGHHETILSLLARSAEINRVNHDHRTALSCAAAKGHDKVVKILLQYGAEVDLPDHTGRTPLLWAVQNEHKRCVELLVQGCADVTRGDIEGRTPLWWAWKRDQRNSLKRLDAVIRILYNRHPAANMTNDLHQAD</sequence>
<reference evidence="4 5" key="1">
    <citation type="submission" date="2021-02" db="EMBL/GenBank/DDBJ databases">
        <title>Pan-genome distribution and transcriptional activeness of fungal secondary metabolism genes in Aspergillus section Fumigati.</title>
        <authorList>
            <person name="Takahashi H."/>
            <person name="Umemura M."/>
            <person name="Ninomiya A."/>
            <person name="Kusuya Y."/>
            <person name="Urayama S."/>
            <person name="Shimizu M."/>
            <person name="Watanabe A."/>
            <person name="Kamei K."/>
            <person name="Yaguchi T."/>
            <person name="Hagiwara D."/>
        </authorList>
    </citation>
    <scope>NUCLEOTIDE SEQUENCE [LARGE SCALE GENOMIC DNA]</scope>
    <source>
        <strain evidence="4 5">IFM 47045</strain>
    </source>
</reference>
<feature type="repeat" description="ANK" evidence="3">
    <location>
        <begin position="666"/>
        <end position="698"/>
    </location>
</feature>
<dbReference type="InterPro" id="IPR002110">
    <property type="entry name" value="Ankyrin_rpt"/>
</dbReference>
<dbReference type="SUPFAM" id="SSF48403">
    <property type="entry name" value="Ankyrin repeat"/>
    <property type="match status" value="4"/>
</dbReference>
<feature type="repeat" description="ANK" evidence="3">
    <location>
        <begin position="445"/>
        <end position="477"/>
    </location>
</feature>
<evidence type="ECO:0000256" key="2">
    <source>
        <dbReference type="ARBA" id="ARBA00023043"/>
    </source>
</evidence>
<feature type="repeat" description="ANK" evidence="3">
    <location>
        <begin position="243"/>
        <end position="275"/>
    </location>
</feature>
<feature type="repeat" description="ANK" evidence="3">
    <location>
        <begin position="576"/>
        <end position="608"/>
    </location>
</feature>
<dbReference type="PRINTS" id="PR01415">
    <property type="entry name" value="ANKYRIN"/>
</dbReference>
<evidence type="ECO:0000256" key="1">
    <source>
        <dbReference type="ARBA" id="ARBA00022737"/>
    </source>
</evidence>
<dbReference type="Pfam" id="PF00023">
    <property type="entry name" value="Ank"/>
    <property type="match status" value="6"/>
</dbReference>
<feature type="repeat" description="ANK" evidence="3">
    <location>
        <begin position="732"/>
        <end position="764"/>
    </location>
</feature>
<dbReference type="PROSITE" id="PS50297">
    <property type="entry name" value="ANK_REP_REGION"/>
    <property type="match status" value="10"/>
</dbReference>
<accession>A0A9P3BYE7</accession>
<dbReference type="GeneID" id="66937403"/>
<dbReference type="PROSITE" id="PS50088">
    <property type="entry name" value="ANK_REPEAT"/>
    <property type="match status" value="12"/>
</dbReference>
<dbReference type="Pfam" id="PF12796">
    <property type="entry name" value="Ank_2"/>
    <property type="match status" value="3"/>
</dbReference>
<evidence type="ECO:0008006" key="6">
    <source>
        <dbReference type="Google" id="ProtNLM"/>
    </source>
</evidence>
<keyword evidence="5" id="KW-1185">Reference proteome</keyword>
<dbReference type="PANTHER" id="PTHR24171">
    <property type="entry name" value="ANKYRIN REPEAT DOMAIN-CONTAINING PROTEIN 39-RELATED"/>
    <property type="match status" value="1"/>
</dbReference>
<comment type="caution">
    <text evidence="4">The sequence shown here is derived from an EMBL/GenBank/DDBJ whole genome shotgun (WGS) entry which is preliminary data.</text>
</comment>
<proteinExistence type="predicted"/>
<name>A0A9P3BYE7_ASPVI</name>
<dbReference type="EMBL" id="BOPL01000008">
    <property type="protein sequence ID" value="GIK05315.1"/>
    <property type="molecule type" value="Genomic_DNA"/>
</dbReference>
<feature type="repeat" description="ANK" evidence="3">
    <location>
        <begin position="100"/>
        <end position="126"/>
    </location>
</feature>
<gene>
    <name evidence="4" type="ORF">Aspvir_009421</name>
</gene>
<dbReference type="SMART" id="SM00248">
    <property type="entry name" value="ANK"/>
    <property type="match status" value="23"/>
</dbReference>
<feature type="repeat" description="ANK" evidence="3">
    <location>
        <begin position="543"/>
        <end position="575"/>
    </location>
</feature>
<feature type="repeat" description="ANK" evidence="3">
    <location>
        <begin position="765"/>
        <end position="797"/>
    </location>
</feature>
<dbReference type="Proteomes" id="UP000710440">
    <property type="component" value="Unassembled WGS sequence"/>
</dbReference>
<evidence type="ECO:0000256" key="3">
    <source>
        <dbReference type="PROSITE-ProRule" id="PRU00023"/>
    </source>
</evidence>
<dbReference type="RefSeq" id="XP_043128501.1">
    <property type="nucleotide sequence ID" value="XM_043272566.1"/>
</dbReference>
<dbReference type="Gene3D" id="1.25.40.20">
    <property type="entry name" value="Ankyrin repeat-containing domain"/>
    <property type="match status" value="6"/>
</dbReference>
<protein>
    <recommendedName>
        <fullName evidence="6">Ankyrin repeat protein</fullName>
    </recommendedName>
</protein>
<feature type="repeat" description="ANK" evidence="3">
    <location>
        <begin position="276"/>
        <end position="308"/>
    </location>
</feature>
<keyword evidence="2 3" id="KW-0040">ANK repeat</keyword>
<dbReference type="PANTHER" id="PTHR24171:SF9">
    <property type="entry name" value="ANKYRIN REPEAT DOMAIN-CONTAINING PROTEIN 39"/>
    <property type="match status" value="1"/>
</dbReference>
<keyword evidence="1" id="KW-0677">Repeat</keyword>
<dbReference type="OrthoDB" id="4772757at2759"/>
<feature type="repeat" description="ANK" evidence="3">
    <location>
        <begin position="699"/>
        <end position="731"/>
    </location>
</feature>
<dbReference type="AlphaFoldDB" id="A0A9P3BYE7"/>
<evidence type="ECO:0000313" key="5">
    <source>
        <dbReference type="Proteomes" id="UP000710440"/>
    </source>
</evidence>
<evidence type="ECO:0000313" key="4">
    <source>
        <dbReference type="EMBL" id="GIK05315.1"/>
    </source>
</evidence>
<feature type="repeat" description="ANK" evidence="3">
    <location>
        <begin position="210"/>
        <end position="242"/>
    </location>
</feature>
<dbReference type="InterPro" id="IPR036770">
    <property type="entry name" value="Ankyrin_rpt-contain_sf"/>
</dbReference>
<organism evidence="4 5">
    <name type="scientific">Aspergillus viridinutans</name>
    <dbReference type="NCBI Taxonomy" id="75553"/>
    <lineage>
        <taxon>Eukaryota</taxon>
        <taxon>Fungi</taxon>
        <taxon>Dikarya</taxon>
        <taxon>Ascomycota</taxon>
        <taxon>Pezizomycotina</taxon>
        <taxon>Eurotiomycetes</taxon>
        <taxon>Eurotiomycetidae</taxon>
        <taxon>Eurotiales</taxon>
        <taxon>Aspergillaceae</taxon>
        <taxon>Aspergillus</taxon>
        <taxon>Aspergillus subgen. Fumigati</taxon>
    </lineage>
</organism>
<feature type="repeat" description="ANK" evidence="3">
    <location>
        <begin position="798"/>
        <end position="830"/>
    </location>
</feature>